<evidence type="ECO:0000256" key="6">
    <source>
        <dbReference type="ARBA" id="ARBA00022023"/>
    </source>
</evidence>
<evidence type="ECO:0000256" key="13">
    <source>
        <dbReference type="ARBA" id="ARBA00023204"/>
    </source>
</evidence>
<keyword evidence="17" id="KW-1185">Reference proteome</keyword>
<evidence type="ECO:0000259" key="15">
    <source>
        <dbReference type="SMART" id="SM00478"/>
    </source>
</evidence>
<keyword evidence="10" id="KW-0378">Hydrolase</keyword>
<dbReference type="Gene3D" id="1.10.1670.10">
    <property type="entry name" value="Helix-hairpin-Helix base-excision DNA repair enzymes (C-terminal)"/>
    <property type="match status" value="1"/>
</dbReference>
<accession>A0ABQ1JDU8</accession>
<dbReference type="PANTHER" id="PTHR42944">
    <property type="entry name" value="ADENINE DNA GLYCOSYLASE"/>
    <property type="match status" value="1"/>
</dbReference>
<evidence type="ECO:0000256" key="9">
    <source>
        <dbReference type="ARBA" id="ARBA00022763"/>
    </source>
</evidence>
<comment type="catalytic activity">
    <reaction evidence="1">
        <text>Hydrolyzes free adenine bases from 7,8-dihydro-8-oxoguanine:adenine mismatched double-stranded DNA, leaving an apurinic site.</text>
        <dbReference type="EC" id="3.2.2.31"/>
    </reaction>
</comment>
<name>A0ABQ1JDU8_9PROT</name>
<evidence type="ECO:0000256" key="11">
    <source>
        <dbReference type="ARBA" id="ARBA00023004"/>
    </source>
</evidence>
<dbReference type="EMBL" id="BMKF01000001">
    <property type="protein sequence ID" value="GGB64000.1"/>
    <property type="molecule type" value="Genomic_DNA"/>
</dbReference>
<evidence type="ECO:0000256" key="14">
    <source>
        <dbReference type="ARBA" id="ARBA00023295"/>
    </source>
</evidence>
<proteinExistence type="inferred from homology"/>
<keyword evidence="11" id="KW-0408">Iron</keyword>
<dbReference type="InterPro" id="IPR029119">
    <property type="entry name" value="MutY_C"/>
</dbReference>
<dbReference type="Pfam" id="PF14815">
    <property type="entry name" value="NUDIX_4"/>
    <property type="match status" value="1"/>
</dbReference>
<dbReference type="SMART" id="SM00478">
    <property type="entry name" value="ENDO3c"/>
    <property type="match status" value="1"/>
</dbReference>
<dbReference type="EC" id="3.2.2.31" evidence="5"/>
<evidence type="ECO:0000256" key="7">
    <source>
        <dbReference type="ARBA" id="ARBA00022485"/>
    </source>
</evidence>
<evidence type="ECO:0000256" key="8">
    <source>
        <dbReference type="ARBA" id="ARBA00022723"/>
    </source>
</evidence>
<comment type="caution">
    <text evidence="16">The sequence shown here is derived from an EMBL/GenBank/DDBJ whole genome shotgun (WGS) entry which is preliminary data.</text>
</comment>
<keyword evidence="12" id="KW-0411">Iron-sulfur</keyword>
<evidence type="ECO:0000256" key="1">
    <source>
        <dbReference type="ARBA" id="ARBA00000843"/>
    </source>
</evidence>
<dbReference type="InterPro" id="IPR044298">
    <property type="entry name" value="MIG/MutY"/>
</dbReference>
<comment type="cofactor">
    <cofactor evidence="2">
        <name>[4Fe-4S] cluster</name>
        <dbReference type="ChEBI" id="CHEBI:49883"/>
    </cofactor>
</comment>
<dbReference type="Pfam" id="PF00730">
    <property type="entry name" value="HhH-GPD"/>
    <property type="match status" value="1"/>
</dbReference>
<keyword evidence="14" id="KW-0326">Glycosidase</keyword>
<evidence type="ECO:0000256" key="10">
    <source>
        <dbReference type="ARBA" id="ARBA00022801"/>
    </source>
</evidence>
<dbReference type="InterPro" id="IPR003265">
    <property type="entry name" value="HhH-GPD_domain"/>
</dbReference>
<evidence type="ECO:0000256" key="12">
    <source>
        <dbReference type="ARBA" id="ARBA00023014"/>
    </source>
</evidence>
<dbReference type="InterPro" id="IPR011257">
    <property type="entry name" value="DNA_glycosylase"/>
</dbReference>
<dbReference type="Proteomes" id="UP000628854">
    <property type="component" value="Unassembled WGS sequence"/>
</dbReference>
<keyword evidence="9" id="KW-0227">DNA damage</keyword>
<keyword evidence="13" id="KW-0234">DNA repair</keyword>
<evidence type="ECO:0000256" key="3">
    <source>
        <dbReference type="ARBA" id="ARBA00002933"/>
    </source>
</evidence>
<organism evidence="16 17">
    <name type="scientific">Henriciella pelagia</name>
    <dbReference type="NCBI Taxonomy" id="1977912"/>
    <lineage>
        <taxon>Bacteria</taxon>
        <taxon>Pseudomonadati</taxon>
        <taxon>Pseudomonadota</taxon>
        <taxon>Alphaproteobacteria</taxon>
        <taxon>Hyphomonadales</taxon>
        <taxon>Hyphomonadaceae</taxon>
        <taxon>Henriciella</taxon>
    </lineage>
</organism>
<gene>
    <name evidence="16" type="ORF">GCM10011503_10940</name>
</gene>
<sequence>MTMLAIVHAMPTREKAASAESTRFDGLSDALLDWYSAHARDLPWRIGPAQRAKGIPADPYRVWLAEIMLQQTTVPHAARYFEAFTRRWPTVVDLADAADADVMAAWAGLGYYARARNLLKCAREVVERGDWPRTETGLRELPGIGAYTAGAVAALAFNQRAPAVDGNVDRVFARLLAAKGEWKAEKAVIASLVRDLVPADRPAEFAEALMDLGATICTPKRPNCLICPVRSWCAAQAEGEPERYPIKPARKAKPLRRGDVYVVLRSGDVMTQTRPQNGLLGGMLGLPTSDWLEDGTPEKPDWLPDSARPIGEVRHVFTHFELQLSVFRLTSGTVPGNPGWTPVDDAEKALPSVFRKALKLAF</sequence>
<dbReference type="SUPFAM" id="SSF55811">
    <property type="entry name" value="Nudix"/>
    <property type="match status" value="1"/>
</dbReference>
<dbReference type="PANTHER" id="PTHR42944:SF1">
    <property type="entry name" value="ADENINE DNA GLYCOSYLASE"/>
    <property type="match status" value="1"/>
</dbReference>
<evidence type="ECO:0000256" key="5">
    <source>
        <dbReference type="ARBA" id="ARBA00012045"/>
    </source>
</evidence>
<dbReference type="Gene3D" id="1.10.340.30">
    <property type="entry name" value="Hypothetical protein, domain 2"/>
    <property type="match status" value="1"/>
</dbReference>
<dbReference type="InterPro" id="IPR003651">
    <property type="entry name" value="Endonuclease3_FeS-loop_motif"/>
</dbReference>
<dbReference type="CDD" id="cd00056">
    <property type="entry name" value="ENDO3c"/>
    <property type="match status" value="1"/>
</dbReference>
<evidence type="ECO:0000313" key="16">
    <source>
        <dbReference type="EMBL" id="GGB64000.1"/>
    </source>
</evidence>
<reference evidence="17" key="1">
    <citation type="journal article" date="2019" name="Int. J. Syst. Evol. Microbiol.">
        <title>The Global Catalogue of Microorganisms (GCM) 10K type strain sequencing project: providing services to taxonomists for standard genome sequencing and annotation.</title>
        <authorList>
            <consortium name="The Broad Institute Genomics Platform"/>
            <consortium name="The Broad Institute Genome Sequencing Center for Infectious Disease"/>
            <person name="Wu L."/>
            <person name="Ma J."/>
        </authorList>
    </citation>
    <scope>NUCLEOTIDE SEQUENCE [LARGE SCALE GENOMIC DNA]</scope>
    <source>
        <strain evidence="17">CGMCC 1.15928</strain>
    </source>
</reference>
<dbReference type="InterPro" id="IPR023170">
    <property type="entry name" value="HhH_base_excis_C"/>
</dbReference>
<feature type="domain" description="HhH-GPD" evidence="15">
    <location>
        <begin position="68"/>
        <end position="215"/>
    </location>
</feature>
<evidence type="ECO:0000256" key="2">
    <source>
        <dbReference type="ARBA" id="ARBA00001966"/>
    </source>
</evidence>
<dbReference type="InterPro" id="IPR015797">
    <property type="entry name" value="NUDIX_hydrolase-like_dom_sf"/>
</dbReference>
<evidence type="ECO:0000256" key="4">
    <source>
        <dbReference type="ARBA" id="ARBA00008343"/>
    </source>
</evidence>
<protein>
    <recommendedName>
        <fullName evidence="6">Adenine DNA glycosylase</fullName>
        <ecNumber evidence="5">3.2.2.31</ecNumber>
    </recommendedName>
</protein>
<dbReference type="SUPFAM" id="SSF48150">
    <property type="entry name" value="DNA-glycosylase"/>
    <property type="match status" value="1"/>
</dbReference>
<keyword evidence="8" id="KW-0479">Metal-binding</keyword>
<dbReference type="SMART" id="SM00525">
    <property type="entry name" value="FES"/>
    <property type="match status" value="1"/>
</dbReference>
<evidence type="ECO:0000313" key="17">
    <source>
        <dbReference type="Proteomes" id="UP000628854"/>
    </source>
</evidence>
<dbReference type="Gene3D" id="3.90.79.10">
    <property type="entry name" value="Nucleoside Triphosphate Pyrophosphohydrolase"/>
    <property type="match status" value="1"/>
</dbReference>
<comment type="function">
    <text evidence="3">Adenine glycosylase active on G-A mispairs. MutY also corrects error-prone DNA synthesis past GO lesions which are due to the oxidatively damaged form of guanine: 7,8-dihydro-8-oxoguanine (8-oxo-dGTP).</text>
</comment>
<comment type="similarity">
    <text evidence="4">Belongs to the Nth/MutY family.</text>
</comment>
<keyword evidence="7" id="KW-0004">4Fe-4S</keyword>